<dbReference type="EMBL" id="CP011126">
    <property type="protein sequence ID" value="AKQ33692.1"/>
    <property type="molecule type" value="Genomic_DNA"/>
</dbReference>
<dbReference type="SUPFAM" id="SSF53335">
    <property type="entry name" value="S-adenosyl-L-methionine-dependent methyltransferases"/>
    <property type="match status" value="1"/>
</dbReference>
<keyword evidence="1" id="KW-0489">Methyltransferase</keyword>
<dbReference type="PANTHER" id="PTHR43861:SF1">
    <property type="entry name" value="TRANS-ACONITATE 2-METHYLTRANSFERASE"/>
    <property type="match status" value="1"/>
</dbReference>
<dbReference type="InterPro" id="IPR029063">
    <property type="entry name" value="SAM-dependent_MTases_sf"/>
</dbReference>
<evidence type="ECO:0000313" key="4">
    <source>
        <dbReference type="EMBL" id="AKQ33692.1"/>
    </source>
</evidence>
<sequence>MFNEKKMRIQRSFNRAFKTYDAYSYMPAKICKELLKQLKKIEFNYEVIADFACGTGVSTQEISSVFSFNSMYAIDFCNSLLDEAQKKIRNSKVMFILADFDDFLFFENSLQLAFCNMGLQWSLDLRNTFKTFSYQLIPSGIMAFSIPLKGTFNELGENSRNQFYPPEIIINFLTVSGFSILSYQEKVFINEFKTLQEAVRSIKYIGANCLVLRKKSDLSAKPILKFTDEVKVKLTYRIGFFICRKI</sequence>
<dbReference type="InterPro" id="IPR041698">
    <property type="entry name" value="Methyltransf_25"/>
</dbReference>
<gene>
    <name evidence="4" type="primary">bioC</name>
    <name evidence="4" type="ORF">CleRT_09920</name>
</gene>
<evidence type="ECO:0000256" key="2">
    <source>
        <dbReference type="ARBA" id="ARBA00022679"/>
    </source>
</evidence>
<organism evidence="4 5">
    <name type="scientific">Candidatus Coxiella mudrowiae</name>
    <dbReference type="NCBI Taxonomy" id="2054173"/>
    <lineage>
        <taxon>Bacteria</taxon>
        <taxon>Pseudomonadati</taxon>
        <taxon>Pseudomonadota</taxon>
        <taxon>Gammaproteobacteria</taxon>
        <taxon>Legionellales</taxon>
        <taxon>Coxiellaceae</taxon>
        <taxon>Coxiella</taxon>
    </lineage>
</organism>
<protein>
    <submittedName>
        <fullName evidence="4">Malonyl-CoA O-methyltransferase BioC</fullName>
    </submittedName>
</protein>
<dbReference type="Gene3D" id="3.40.50.150">
    <property type="entry name" value="Vaccinia Virus protein VP39"/>
    <property type="match status" value="1"/>
</dbReference>
<name>A0ABM5UUT9_9COXI</name>
<reference evidence="4 5" key="1">
    <citation type="journal article" date="2015" name="Genome Biol. Evol.">
        <title>Distinctive Genome Reduction Rates Revealed by Genomic Analyses of Two Coxiella-Like Endosymbionts in Ticks.</title>
        <authorList>
            <person name="Gottlieb Y."/>
            <person name="Lalzar I."/>
            <person name="Klasson L."/>
        </authorList>
    </citation>
    <scope>NUCLEOTIDE SEQUENCE [LARGE SCALE GENOMIC DNA]</scope>
    <source>
        <strain evidence="4 5">CRt</strain>
    </source>
</reference>
<evidence type="ECO:0000313" key="5">
    <source>
        <dbReference type="Proteomes" id="UP000063965"/>
    </source>
</evidence>
<evidence type="ECO:0000259" key="3">
    <source>
        <dbReference type="Pfam" id="PF13649"/>
    </source>
</evidence>
<keyword evidence="5" id="KW-1185">Reference proteome</keyword>
<dbReference type="RefSeq" id="WP_048875314.1">
    <property type="nucleotide sequence ID" value="NZ_CP011126.1"/>
</dbReference>
<dbReference type="CDD" id="cd02440">
    <property type="entry name" value="AdoMet_MTases"/>
    <property type="match status" value="1"/>
</dbReference>
<evidence type="ECO:0000256" key="1">
    <source>
        <dbReference type="ARBA" id="ARBA00022603"/>
    </source>
</evidence>
<dbReference type="PANTHER" id="PTHR43861">
    <property type="entry name" value="TRANS-ACONITATE 2-METHYLTRANSFERASE-RELATED"/>
    <property type="match status" value="1"/>
</dbReference>
<accession>A0ABM5UUT9</accession>
<feature type="domain" description="Methyltransferase" evidence="3">
    <location>
        <begin position="48"/>
        <end position="140"/>
    </location>
</feature>
<keyword evidence="2" id="KW-0808">Transferase</keyword>
<proteinExistence type="predicted"/>
<dbReference type="Proteomes" id="UP000063965">
    <property type="component" value="Chromosome"/>
</dbReference>
<dbReference type="Pfam" id="PF13649">
    <property type="entry name" value="Methyltransf_25"/>
    <property type="match status" value="1"/>
</dbReference>